<evidence type="ECO:0000313" key="2">
    <source>
        <dbReference type="EMBL" id="OWZ17623.1"/>
    </source>
</evidence>
<dbReference type="AlphaFoldDB" id="A0A225WIU8"/>
<evidence type="ECO:0000256" key="1">
    <source>
        <dbReference type="SAM" id="SignalP"/>
    </source>
</evidence>
<feature type="signal peptide" evidence="1">
    <location>
        <begin position="1"/>
        <end position="24"/>
    </location>
</feature>
<keyword evidence="1" id="KW-0732">Signal</keyword>
<proteinExistence type="predicted"/>
<evidence type="ECO:0000313" key="3">
    <source>
        <dbReference type="Proteomes" id="UP000198211"/>
    </source>
</evidence>
<sequence length="387" mass="43142">MSVTLTSVQKALVILSAVGSLTESDTATAPPPPNAKAIRNACISSETRKKYKGNIYVIKRWIRNELSKRTIARSGTLSGYQSEIKDLYRAKRIALPEEYGGCWDQGFGRVVADLPVNESGFELLSPHFRDNTDGSVTASLQKMFPVLAGEQNMKGVLQLCLASLVFHAQYFATEFPPNQSLVSTSIFTNTDVLNELHKNSRAERIAMDEANRNPSTRRYLQKPRPAATANGCSPWGVEKKRMECVLEKKGVAAGNITRALLREEMISLLVEVRLHHQTPHQTTPAQNAPRSNYTVHEERLGYPPYKGILPDDLDAHKKIATLSGWTTRMRHISNGIEATVGAPMPTPQDEPYVFELFKTGYEKLGLKPSQELRRAEQIKLTTVLRLV</sequence>
<reference evidence="3" key="1">
    <citation type="submission" date="2017-03" db="EMBL/GenBank/DDBJ databases">
        <title>Phytopthora megakarya and P. palmivora, two closely related causual agents of cacao black pod achieved similar genome size and gene model numbers by different mechanisms.</title>
        <authorList>
            <person name="Ali S."/>
            <person name="Shao J."/>
            <person name="Larry D.J."/>
            <person name="Kronmiller B."/>
            <person name="Shen D."/>
            <person name="Strem M.D."/>
            <person name="Melnick R.L."/>
            <person name="Guiltinan M.J."/>
            <person name="Tyler B.M."/>
            <person name="Meinhardt L.W."/>
            <person name="Bailey B.A."/>
        </authorList>
    </citation>
    <scope>NUCLEOTIDE SEQUENCE [LARGE SCALE GENOMIC DNA]</scope>
    <source>
        <strain evidence="3">zdho120</strain>
    </source>
</reference>
<accession>A0A225WIU8</accession>
<feature type="chain" id="PRO_5013166653" description="Ndc10 domain-containing protein" evidence="1">
    <location>
        <begin position="25"/>
        <end position="387"/>
    </location>
</feature>
<dbReference type="Proteomes" id="UP000198211">
    <property type="component" value="Unassembled WGS sequence"/>
</dbReference>
<comment type="caution">
    <text evidence="2">The sequence shown here is derived from an EMBL/GenBank/DDBJ whole genome shotgun (WGS) entry which is preliminary data.</text>
</comment>
<protein>
    <recommendedName>
        <fullName evidence="4">Ndc10 domain-containing protein</fullName>
    </recommendedName>
</protein>
<dbReference type="EMBL" id="NBNE01000723">
    <property type="protein sequence ID" value="OWZ17623.1"/>
    <property type="molecule type" value="Genomic_DNA"/>
</dbReference>
<organism evidence="2 3">
    <name type="scientific">Phytophthora megakarya</name>
    <dbReference type="NCBI Taxonomy" id="4795"/>
    <lineage>
        <taxon>Eukaryota</taxon>
        <taxon>Sar</taxon>
        <taxon>Stramenopiles</taxon>
        <taxon>Oomycota</taxon>
        <taxon>Peronosporomycetes</taxon>
        <taxon>Peronosporales</taxon>
        <taxon>Peronosporaceae</taxon>
        <taxon>Phytophthora</taxon>
    </lineage>
</organism>
<gene>
    <name evidence="2" type="ORF">PHMEG_0008407</name>
</gene>
<keyword evidence="3" id="KW-1185">Reference proteome</keyword>
<name>A0A225WIU8_9STRA</name>
<evidence type="ECO:0008006" key="4">
    <source>
        <dbReference type="Google" id="ProtNLM"/>
    </source>
</evidence>